<dbReference type="InterPro" id="IPR023385">
    <property type="entry name" value="YopX-like_C"/>
</dbReference>
<reference evidence="2" key="1">
    <citation type="journal article" date="2015" name="Nature">
        <title>Complex archaea that bridge the gap between prokaryotes and eukaryotes.</title>
        <authorList>
            <person name="Spang A."/>
            <person name="Saw J.H."/>
            <person name="Jorgensen S.L."/>
            <person name="Zaremba-Niedzwiedzka K."/>
            <person name="Martijn J."/>
            <person name="Lind A.E."/>
            <person name="van Eijk R."/>
            <person name="Schleper C."/>
            <person name="Guy L."/>
            <person name="Ettema T.J."/>
        </authorList>
    </citation>
    <scope>NUCLEOTIDE SEQUENCE</scope>
</reference>
<dbReference type="Pfam" id="PF09643">
    <property type="entry name" value="YopX"/>
    <property type="match status" value="1"/>
</dbReference>
<sequence>MRPLEFRAWDKENKYFIDMQDRKYLGFLNTDLPTQMFQSPTMILLDPEHFDLMQYTGLKDKNGEKIFEGDICNAPHDFGPGGFHEKQFTVEFD</sequence>
<dbReference type="InterPro" id="IPR019096">
    <property type="entry name" value="YopX_protein"/>
</dbReference>
<dbReference type="Gene3D" id="2.30.30.290">
    <property type="entry name" value="YopX-like domains"/>
    <property type="match status" value="1"/>
</dbReference>
<dbReference type="AlphaFoldDB" id="A0A0F9CJR2"/>
<evidence type="ECO:0000259" key="1">
    <source>
        <dbReference type="Pfam" id="PF09643"/>
    </source>
</evidence>
<evidence type="ECO:0000313" key="2">
    <source>
        <dbReference type="EMBL" id="KKK96861.1"/>
    </source>
</evidence>
<name>A0A0F9CJR2_9ZZZZ</name>
<accession>A0A0F9CJR2</accession>
<proteinExistence type="predicted"/>
<protein>
    <recommendedName>
        <fullName evidence="1">YopX protein domain-containing protein</fullName>
    </recommendedName>
</protein>
<gene>
    <name evidence="2" type="ORF">LCGC14_2658500</name>
</gene>
<organism evidence="2">
    <name type="scientific">marine sediment metagenome</name>
    <dbReference type="NCBI Taxonomy" id="412755"/>
    <lineage>
        <taxon>unclassified sequences</taxon>
        <taxon>metagenomes</taxon>
        <taxon>ecological metagenomes</taxon>
    </lineage>
</organism>
<dbReference type="SUPFAM" id="SSF159006">
    <property type="entry name" value="YopX-like"/>
    <property type="match status" value="1"/>
</dbReference>
<comment type="caution">
    <text evidence="2">The sequence shown here is derived from an EMBL/GenBank/DDBJ whole genome shotgun (WGS) entry which is preliminary data.</text>
</comment>
<dbReference type="EMBL" id="LAZR01046298">
    <property type="protein sequence ID" value="KKK96861.1"/>
    <property type="molecule type" value="Genomic_DNA"/>
</dbReference>
<feature type="domain" description="YopX protein" evidence="1">
    <location>
        <begin position="5"/>
        <end position="76"/>
    </location>
</feature>
<feature type="non-terminal residue" evidence="2">
    <location>
        <position position="93"/>
    </location>
</feature>